<feature type="compositionally biased region" description="Basic and acidic residues" evidence="4">
    <location>
        <begin position="269"/>
        <end position="298"/>
    </location>
</feature>
<gene>
    <name evidence="6" type="ORF">FB460_0550</name>
</gene>
<proteinExistence type="predicted"/>
<dbReference type="InterPro" id="IPR003593">
    <property type="entry name" value="AAA+_ATPase"/>
</dbReference>
<dbReference type="Proteomes" id="UP000316196">
    <property type="component" value="Unassembled WGS sequence"/>
</dbReference>
<dbReference type="EMBL" id="VFOR01000001">
    <property type="protein sequence ID" value="TQL62761.1"/>
    <property type="molecule type" value="Genomic_DNA"/>
</dbReference>
<feature type="domain" description="ABC transporter" evidence="5">
    <location>
        <begin position="4"/>
        <end position="252"/>
    </location>
</feature>
<feature type="region of interest" description="Disordered" evidence="4">
    <location>
        <begin position="265"/>
        <end position="298"/>
    </location>
</feature>
<dbReference type="SUPFAM" id="SSF52540">
    <property type="entry name" value="P-loop containing nucleoside triphosphate hydrolases"/>
    <property type="match status" value="2"/>
</dbReference>
<protein>
    <submittedName>
        <fullName evidence="6">ATPase subunit of ABC transporter with duplicated ATPase domains</fullName>
    </submittedName>
</protein>
<comment type="caution">
    <text evidence="6">The sequence shown here is derived from an EMBL/GenBank/DDBJ whole genome shotgun (WGS) entry which is preliminary data.</text>
</comment>
<dbReference type="AlphaFoldDB" id="A0A542ZQY1"/>
<evidence type="ECO:0000256" key="1">
    <source>
        <dbReference type="ARBA" id="ARBA00022737"/>
    </source>
</evidence>
<keyword evidence="1" id="KW-0677">Repeat</keyword>
<dbReference type="GO" id="GO:0005524">
    <property type="term" value="F:ATP binding"/>
    <property type="evidence" value="ECO:0007669"/>
    <property type="project" value="UniProtKB-KW"/>
</dbReference>
<organism evidence="6 7">
    <name type="scientific">Propioniferax innocua</name>
    <dbReference type="NCBI Taxonomy" id="1753"/>
    <lineage>
        <taxon>Bacteria</taxon>
        <taxon>Bacillati</taxon>
        <taxon>Actinomycetota</taxon>
        <taxon>Actinomycetes</taxon>
        <taxon>Propionibacteriales</taxon>
        <taxon>Propionibacteriaceae</taxon>
        <taxon>Propioniferax</taxon>
    </lineage>
</organism>
<evidence type="ECO:0000256" key="4">
    <source>
        <dbReference type="SAM" id="MobiDB-lite"/>
    </source>
</evidence>
<dbReference type="PANTHER" id="PTHR19211">
    <property type="entry name" value="ATP-BINDING TRANSPORT PROTEIN-RELATED"/>
    <property type="match status" value="1"/>
</dbReference>
<dbReference type="RefSeq" id="WP_142092563.1">
    <property type="nucleotide sequence ID" value="NZ_BAAAMD010000001.1"/>
</dbReference>
<evidence type="ECO:0000313" key="7">
    <source>
        <dbReference type="Proteomes" id="UP000316196"/>
    </source>
</evidence>
<accession>A0A542ZQY1</accession>
<sequence>MPTITFTDVSFTWPDGTACLAPFSLSLDAGLHGVIGSNGTGKTTLARLVTGDLRPSTGTISVPRPLCALAQDLGLRPDATVADLLGITETLEALDAVARGDIDPALFDVIGDDWGVEEQARSALDRAGLRRIASTEAGLRRPIGTLSGGEAVQVALVGIEMRRPAALLLDEPTNNLDVDARRRLGELLERERGRIPILAISHDRSLLDGCDSITALTPSGPARSRSDGITTPMGATVTMRPGGYAEWAEERAAAADRAEQRVRAAKSSHATEKRQRIAHEIKQSRDERRGRSFHASKREPKMVMNLRRRAAEQSAGALRGTMQNREMRAAEAVKQAELEAWIPDAVHIELPDTQVAPGQRVLELDLVGCPSDDPEAPPLASEIIHPIIKGPERWRLAGSNGSGKTTLLRAVMAEGQVEATHRVVARTDRVGYIAQTPAIPDASTLLEAVRDANPGAEEQWLRDQLARLLFRGDKVFAAPATLSGGERFRAAVAMTLLASPAPQLLLLDEPTNNLDMDTVDWLVDVMARYEGALMVVTHDDDVAERLGLTRTLDLDLVARAVAPGGSEAQ</sequence>
<keyword evidence="7" id="KW-1185">Reference proteome</keyword>
<keyword evidence="3" id="KW-0067">ATP-binding</keyword>
<name>A0A542ZQY1_9ACTN</name>
<evidence type="ECO:0000256" key="3">
    <source>
        <dbReference type="ARBA" id="ARBA00022840"/>
    </source>
</evidence>
<dbReference type="Gene3D" id="3.40.50.300">
    <property type="entry name" value="P-loop containing nucleotide triphosphate hydrolases"/>
    <property type="match status" value="2"/>
</dbReference>
<feature type="region of interest" description="Disordered" evidence="4">
    <location>
        <begin position="217"/>
        <end position="237"/>
    </location>
</feature>
<keyword evidence="2" id="KW-0547">Nucleotide-binding</keyword>
<evidence type="ECO:0000256" key="2">
    <source>
        <dbReference type="ARBA" id="ARBA00022741"/>
    </source>
</evidence>
<dbReference type="PANTHER" id="PTHR19211:SF6">
    <property type="entry name" value="BLL7188 PROTEIN"/>
    <property type="match status" value="1"/>
</dbReference>
<dbReference type="PROSITE" id="PS50893">
    <property type="entry name" value="ABC_TRANSPORTER_2"/>
    <property type="match status" value="1"/>
</dbReference>
<evidence type="ECO:0000313" key="6">
    <source>
        <dbReference type="EMBL" id="TQL62761.1"/>
    </source>
</evidence>
<dbReference type="SMART" id="SM00382">
    <property type="entry name" value="AAA"/>
    <property type="match status" value="2"/>
</dbReference>
<dbReference type="InterPro" id="IPR050611">
    <property type="entry name" value="ABCF"/>
</dbReference>
<evidence type="ECO:0000259" key="5">
    <source>
        <dbReference type="PROSITE" id="PS50893"/>
    </source>
</evidence>
<dbReference type="InterPro" id="IPR003439">
    <property type="entry name" value="ABC_transporter-like_ATP-bd"/>
</dbReference>
<dbReference type="GO" id="GO:0016887">
    <property type="term" value="F:ATP hydrolysis activity"/>
    <property type="evidence" value="ECO:0007669"/>
    <property type="project" value="InterPro"/>
</dbReference>
<dbReference type="Pfam" id="PF00005">
    <property type="entry name" value="ABC_tran"/>
    <property type="match status" value="2"/>
</dbReference>
<dbReference type="OrthoDB" id="5592724at2"/>
<reference evidence="6 7" key="1">
    <citation type="submission" date="2019-06" db="EMBL/GenBank/DDBJ databases">
        <title>Sequencing the genomes of 1000 actinobacteria strains.</title>
        <authorList>
            <person name="Klenk H.-P."/>
        </authorList>
    </citation>
    <scope>NUCLEOTIDE SEQUENCE [LARGE SCALE GENOMIC DNA]</scope>
    <source>
        <strain evidence="6 7">DSM 8251</strain>
    </source>
</reference>
<dbReference type="InterPro" id="IPR027417">
    <property type="entry name" value="P-loop_NTPase"/>
</dbReference>